<evidence type="ECO:0000256" key="2">
    <source>
        <dbReference type="ARBA" id="ARBA00022475"/>
    </source>
</evidence>
<dbReference type="InterPro" id="IPR005598">
    <property type="entry name" value="ATP_synth_I"/>
</dbReference>
<comment type="caution">
    <text evidence="6">The sequence shown here is derived from an EMBL/GenBank/DDBJ whole genome shotgun (WGS) entry which is preliminary data.</text>
</comment>
<evidence type="ECO:0000256" key="5">
    <source>
        <dbReference type="ARBA" id="ARBA00023136"/>
    </source>
</evidence>
<evidence type="ECO:0000313" key="7">
    <source>
        <dbReference type="Proteomes" id="UP000272193"/>
    </source>
</evidence>
<keyword evidence="5" id="KW-0472">Membrane</keyword>
<organism evidence="6 7">
    <name type="scientific">Tibeticola sediminis</name>
    <dbReference type="NCBI Taxonomy" id="1917811"/>
    <lineage>
        <taxon>Bacteria</taxon>
        <taxon>Pseudomonadati</taxon>
        <taxon>Pseudomonadota</taxon>
        <taxon>Betaproteobacteria</taxon>
        <taxon>Burkholderiales</taxon>
        <taxon>Comamonadaceae</taxon>
        <taxon>Tibeticola</taxon>
    </lineage>
</organism>
<evidence type="ECO:0000313" key="6">
    <source>
        <dbReference type="EMBL" id="RPE72356.1"/>
    </source>
</evidence>
<evidence type="ECO:0000256" key="1">
    <source>
        <dbReference type="ARBA" id="ARBA00004651"/>
    </source>
</evidence>
<dbReference type="GO" id="GO:0005886">
    <property type="term" value="C:plasma membrane"/>
    <property type="evidence" value="ECO:0007669"/>
    <property type="project" value="UniProtKB-SubCell"/>
</dbReference>
<accession>A0A3N4UNX2</accession>
<keyword evidence="2" id="KW-1003">Cell membrane</keyword>
<proteinExistence type="predicted"/>
<evidence type="ECO:0000256" key="4">
    <source>
        <dbReference type="ARBA" id="ARBA00022989"/>
    </source>
</evidence>
<gene>
    <name evidence="6" type="ORF">EDC62_0044</name>
</gene>
<reference evidence="6 7" key="1">
    <citation type="submission" date="2018-11" db="EMBL/GenBank/DDBJ databases">
        <title>Genomic Encyclopedia of Type Strains, Phase IV (KMG-IV): sequencing the most valuable type-strain genomes for metagenomic binning, comparative biology and taxonomic classification.</title>
        <authorList>
            <person name="Goeker M."/>
        </authorList>
    </citation>
    <scope>NUCLEOTIDE SEQUENCE [LARGE SCALE GENOMIC DNA]</scope>
    <source>
        <strain evidence="6 7">DSM 101684</strain>
    </source>
</reference>
<name>A0A3N4UNX2_9BURK</name>
<dbReference type="EMBL" id="RKQL01000001">
    <property type="protein sequence ID" value="RPE72356.1"/>
    <property type="molecule type" value="Genomic_DNA"/>
</dbReference>
<keyword evidence="4" id="KW-1133">Transmembrane helix</keyword>
<dbReference type="Pfam" id="PF03899">
    <property type="entry name" value="ATP-synt_I"/>
    <property type="match status" value="1"/>
</dbReference>
<comment type="subcellular location">
    <subcellularLocation>
        <location evidence="1">Cell membrane</location>
        <topology evidence="1">Multi-pass membrane protein</topology>
    </subcellularLocation>
</comment>
<keyword evidence="3" id="KW-0812">Transmembrane</keyword>
<dbReference type="OrthoDB" id="9154947at2"/>
<evidence type="ECO:0000256" key="3">
    <source>
        <dbReference type="ARBA" id="ARBA00022692"/>
    </source>
</evidence>
<protein>
    <submittedName>
        <fullName evidence="6">ATP synthase protein I</fullName>
    </submittedName>
</protein>
<keyword evidence="7" id="KW-1185">Reference proteome</keyword>
<dbReference type="Proteomes" id="UP000272193">
    <property type="component" value="Unassembled WGS sequence"/>
</dbReference>
<dbReference type="RefSeq" id="WP_124219178.1">
    <property type="nucleotide sequence ID" value="NZ_RKQL01000001.1"/>
</dbReference>
<dbReference type="AlphaFoldDB" id="A0A3N4UNX2"/>
<sequence>MTRDDSAEEFKPLSAEEARALLERLPRLSPWRVVWVQAIVGFIVAAMAGVLSGRLAVLGSAAYGALAVVLPTAVLARGISGKAASGASQSAMRFFVWEAAKVGLTVALLMLAPRLVPGLSWPALLIGLVLTMKAYWVALWRRASFGN</sequence>